<dbReference type="GO" id="GO:0009276">
    <property type="term" value="C:Gram-negative-bacterium-type cell wall"/>
    <property type="evidence" value="ECO:0007669"/>
    <property type="project" value="InterPro"/>
</dbReference>
<dbReference type="GO" id="GO:0015628">
    <property type="term" value="P:protein secretion by the type II secretion system"/>
    <property type="evidence" value="ECO:0007669"/>
    <property type="project" value="InterPro"/>
</dbReference>
<protein>
    <recommendedName>
        <fullName evidence="4">General secretion pathway protein GspL</fullName>
    </recommendedName>
</protein>
<keyword evidence="1" id="KW-0472">Membrane</keyword>
<dbReference type="EMBL" id="AZRA01000101">
    <property type="protein sequence ID" value="KDB51070.1"/>
    <property type="molecule type" value="Genomic_DNA"/>
</dbReference>
<dbReference type="Proteomes" id="UP000026714">
    <property type="component" value="Unassembled WGS sequence"/>
</dbReference>
<dbReference type="InterPro" id="IPR043129">
    <property type="entry name" value="ATPase_NBD"/>
</dbReference>
<dbReference type="Gene3D" id="3.30.420.380">
    <property type="match status" value="1"/>
</dbReference>
<keyword evidence="1" id="KW-0812">Transmembrane</keyword>
<dbReference type="InterPro" id="IPR007812">
    <property type="entry name" value="T2SS_protein-GspL"/>
</dbReference>
<dbReference type="RefSeq" id="WP_037484449.1">
    <property type="nucleotide sequence ID" value="NZ_AZRA01000101.1"/>
</dbReference>
<evidence type="ECO:0008006" key="4">
    <source>
        <dbReference type="Google" id="ProtNLM"/>
    </source>
</evidence>
<gene>
    <name evidence="2" type="ORF">X805_33710</name>
</gene>
<name>A0A059KI95_9BURK</name>
<comment type="caution">
    <text evidence="2">The sequence shown here is derived from an EMBL/GenBank/DDBJ whole genome shotgun (WGS) entry which is preliminary data.</text>
</comment>
<sequence length="410" mass="44690">MSLLVVQLPDRPRLHPQARTAAAPAQELGWVLSPDGRTVQSEGRCAAALLPQAGTTVLACGPADVAFHRIDWPKAPPARLRAALAGLAEEMLLDETDALHLAAAPDARAGEPGWLAAIDRDWLVAQIGAIEASGRAVDRIVPMLWPDTLARGHFHVDPADEPPRPRLSWADAQGVSTWPVAGSLARSLLPEPLPGDTLWTAEPAAAAPAERWLGQPVQVTRQAELLLAAAQSPWNLRQFELAPRHRGLAQLREGWRRFMTPAWRPVRLGLLGLVLVQVIGLNAWAWLQEREIRSRRLEMTQLLTRTHPQVRAVLDAPVQMERENEMLRTSAGRAGDGDLETLMQVAASVWPEGRPPQTLAFEPGQIRLGVQGLPPELLEQMRATLAPGGWRLEPGADQVQISQARGGAPR</sequence>
<evidence type="ECO:0000313" key="2">
    <source>
        <dbReference type="EMBL" id="KDB51070.1"/>
    </source>
</evidence>
<dbReference type="STRING" id="34103.SAMN05421778_11936"/>
<reference evidence="2 3" key="1">
    <citation type="journal article" date="2014" name="FEMS Microbiol. Ecol.">
        <title>Sphaerotilus natans encrusted with nanoball-shaped Fe(III) oxide minerals formed by nitrate-reducing mixotrophic Fe(II) oxidation.</title>
        <authorList>
            <person name="Park S."/>
            <person name="Kim D.H."/>
            <person name="Lee J.H."/>
            <person name="Hur H.G."/>
        </authorList>
    </citation>
    <scope>NUCLEOTIDE SEQUENCE [LARGE SCALE GENOMIC DNA]</scope>
    <source>
        <strain evidence="2 3">DSM 6575</strain>
    </source>
</reference>
<dbReference type="AlphaFoldDB" id="A0A059KI95"/>
<dbReference type="eggNOG" id="COG3297">
    <property type="taxonomic scope" value="Bacteria"/>
</dbReference>
<evidence type="ECO:0000313" key="3">
    <source>
        <dbReference type="Proteomes" id="UP000026714"/>
    </source>
</evidence>
<dbReference type="PATRIC" id="fig|1286631.3.peg.3292"/>
<organism evidence="2 3">
    <name type="scientific">Sphaerotilus natans subsp. natans DSM 6575</name>
    <dbReference type="NCBI Taxonomy" id="1286631"/>
    <lineage>
        <taxon>Bacteria</taxon>
        <taxon>Pseudomonadati</taxon>
        <taxon>Pseudomonadota</taxon>
        <taxon>Betaproteobacteria</taxon>
        <taxon>Burkholderiales</taxon>
        <taxon>Sphaerotilaceae</taxon>
        <taxon>Sphaerotilus</taxon>
    </lineage>
</organism>
<proteinExistence type="predicted"/>
<keyword evidence="1" id="KW-1133">Transmembrane helix</keyword>
<dbReference type="GO" id="GO:0015627">
    <property type="term" value="C:type II protein secretion system complex"/>
    <property type="evidence" value="ECO:0007669"/>
    <property type="project" value="InterPro"/>
</dbReference>
<evidence type="ECO:0000256" key="1">
    <source>
        <dbReference type="SAM" id="Phobius"/>
    </source>
</evidence>
<feature type="transmembrane region" description="Helical" evidence="1">
    <location>
        <begin position="268"/>
        <end position="287"/>
    </location>
</feature>
<accession>A0A059KI95</accession>
<dbReference type="SUPFAM" id="SSF53067">
    <property type="entry name" value="Actin-like ATPase domain"/>
    <property type="match status" value="1"/>
</dbReference>
<dbReference type="NCBIfam" id="TIGR01709">
    <property type="entry name" value="typeII_sec_gspL"/>
    <property type="match status" value="1"/>
</dbReference>
<keyword evidence="3" id="KW-1185">Reference proteome</keyword>